<organism evidence="3 4">
    <name type="scientific">Arthrobacter gyeryongensis</name>
    <dbReference type="NCBI Taxonomy" id="1650592"/>
    <lineage>
        <taxon>Bacteria</taxon>
        <taxon>Bacillati</taxon>
        <taxon>Actinomycetota</taxon>
        <taxon>Actinomycetes</taxon>
        <taxon>Micrococcales</taxon>
        <taxon>Micrococcaceae</taxon>
        <taxon>Arthrobacter</taxon>
    </lineage>
</organism>
<dbReference type="NCBIfam" id="NF009150">
    <property type="entry name" value="PRK12497.1-3"/>
    <property type="match status" value="1"/>
</dbReference>
<accession>A0ABP9SKC5</accession>
<reference evidence="4" key="1">
    <citation type="journal article" date="2019" name="Int. J. Syst. Evol. Microbiol.">
        <title>The Global Catalogue of Microorganisms (GCM) 10K type strain sequencing project: providing services to taxonomists for standard genome sequencing and annotation.</title>
        <authorList>
            <consortium name="The Broad Institute Genomics Platform"/>
            <consortium name="The Broad Institute Genome Sequencing Center for Infectious Disease"/>
            <person name="Wu L."/>
            <person name="Ma J."/>
        </authorList>
    </citation>
    <scope>NUCLEOTIDE SEQUENCE [LARGE SCALE GENOMIC DNA]</scope>
    <source>
        <strain evidence="4">JCM 18514</strain>
    </source>
</reference>
<dbReference type="EMBL" id="BAABKK010000017">
    <property type="protein sequence ID" value="GAA5196194.1"/>
    <property type="molecule type" value="Genomic_DNA"/>
</dbReference>
<dbReference type="NCBIfam" id="NF009154">
    <property type="entry name" value="PRK12497.3-3"/>
    <property type="match status" value="1"/>
</dbReference>
<proteinExistence type="inferred from homology"/>
<dbReference type="InterPro" id="IPR011856">
    <property type="entry name" value="tRNA_endonuc-like_dom_sf"/>
</dbReference>
<gene>
    <name evidence="3" type="ORF">GCM10023346_28020</name>
</gene>
<dbReference type="Proteomes" id="UP001500200">
    <property type="component" value="Unassembled WGS sequence"/>
</dbReference>
<evidence type="ECO:0000313" key="3">
    <source>
        <dbReference type="EMBL" id="GAA5196194.1"/>
    </source>
</evidence>
<dbReference type="PANTHER" id="PTHR34039">
    <property type="entry name" value="UPF0102 PROTEIN YRAN"/>
    <property type="match status" value="1"/>
</dbReference>
<dbReference type="Pfam" id="PF02021">
    <property type="entry name" value="UPF0102"/>
    <property type="match status" value="1"/>
</dbReference>
<dbReference type="Gene3D" id="3.40.1350.10">
    <property type="match status" value="1"/>
</dbReference>
<keyword evidence="4" id="KW-1185">Reference proteome</keyword>
<comment type="similarity">
    <text evidence="1 2">Belongs to the UPF0102 family.</text>
</comment>
<protein>
    <recommendedName>
        <fullName evidence="2">UPF0102 protein GCM10023346_28020</fullName>
    </recommendedName>
</protein>
<name>A0ABP9SKC5_9MICC</name>
<comment type="caution">
    <text evidence="3">The sequence shown here is derived from an EMBL/GenBank/DDBJ whole genome shotgun (WGS) entry which is preliminary data.</text>
</comment>
<dbReference type="InterPro" id="IPR003509">
    <property type="entry name" value="UPF0102_YraN-like"/>
</dbReference>
<dbReference type="SUPFAM" id="SSF52980">
    <property type="entry name" value="Restriction endonuclease-like"/>
    <property type="match status" value="1"/>
</dbReference>
<dbReference type="InterPro" id="IPR011335">
    <property type="entry name" value="Restrct_endonuc-II-like"/>
</dbReference>
<sequence length="120" mass="13336">MVMKAKDVLGRQGETLAVAFLETQGMRIVDRNWRCSEGEIDIVALDGDTLVIAEVKTRKNLAYGHPFEAVGAAKLARLHRLALSWCRDHEHRAVRRRVDVVGIVDDGVGEPQLEHLRGVG</sequence>
<evidence type="ECO:0000256" key="1">
    <source>
        <dbReference type="ARBA" id="ARBA00006738"/>
    </source>
</evidence>
<dbReference type="PANTHER" id="PTHR34039:SF1">
    <property type="entry name" value="UPF0102 PROTEIN YRAN"/>
    <property type="match status" value="1"/>
</dbReference>
<dbReference type="CDD" id="cd20736">
    <property type="entry name" value="PoNe_Nuclease"/>
    <property type="match status" value="1"/>
</dbReference>
<evidence type="ECO:0000313" key="4">
    <source>
        <dbReference type="Proteomes" id="UP001500200"/>
    </source>
</evidence>
<dbReference type="HAMAP" id="MF_00048">
    <property type="entry name" value="UPF0102"/>
    <property type="match status" value="1"/>
</dbReference>
<evidence type="ECO:0000256" key="2">
    <source>
        <dbReference type="HAMAP-Rule" id="MF_00048"/>
    </source>
</evidence>